<dbReference type="Gene3D" id="3.40.50.720">
    <property type="entry name" value="NAD(P)-binding Rossmann-like Domain"/>
    <property type="match status" value="1"/>
</dbReference>
<feature type="domain" description="Gfo/Idh/MocA-like oxidoreductase N-terminal" evidence="3">
    <location>
        <begin position="6"/>
        <end position="126"/>
    </location>
</feature>
<evidence type="ECO:0000256" key="1">
    <source>
        <dbReference type="ARBA" id="ARBA00010928"/>
    </source>
</evidence>
<dbReference type="STRING" id="201973.SAMN04488025_13040"/>
<dbReference type="GO" id="GO:0000166">
    <property type="term" value="F:nucleotide binding"/>
    <property type="evidence" value="ECO:0007669"/>
    <property type="project" value="InterPro"/>
</dbReference>
<evidence type="ECO:0000259" key="4">
    <source>
        <dbReference type="Pfam" id="PF02894"/>
    </source>
</evidence>
<organism evidence="5 6">
    <name type="scientific">Planifilum fulgidum</name>
    <dbReference type="NCBI Taxonomy" id="201973"/>
    <lineage>
        <taxon>Bacteria</taxon>
        <taxon>Bacillati</taxon>
        <taxon>Bacillota</taxon>
        <taxon>Bacilli</taxon>
        <taxon>Bacillales</taxon>
        <taxon>Thermoactinomycetaceae</taxon>
        <taxon>Planifilum</taxon>
    </lineage>
</organism>
<dbReference type="Proteomes" id="UP000198661">
    <property type="component" value="Unassembled WGS sequence"/>
</dbReference>
<keyword evidence="6" id="KW-1185">Reference proteome</keyword>
<evidence type="ECO:0000259" key="3">
    <source>
        <dbReference type="Pfam" id="PF01408"/>
    </source>
</evidence>
<dbReference type="NCBIfam" id="TIGR04380">
    <property type="entry name" value="myo_inos_iolG"/>
    <property type="match status" value="1"/>
</dbReference>
<dbReference type="InterPro" id="IPR000683">
    <property type="entry name" value="Gfo/Idh/MocA-like_OxRdtase_N"/>
</dbReference>
<evidence type="ECO:0000313" key="5">
    <source>
        <dbReference type="EMBL" id="SFG39197.1"/>
    </source>
</evidence>
<dbReference type="Gene3D" id="3.30.360.10">
    <property type="entry name" value="Dihydrodipicolinate Reductase, domain 2"/>
    <property type="match status" value="1"/>
</dbReference>
<dbReference type="GO" id="GO:0016491">
    <property type="term" value="F:oxidoreductase activity"/>
    <property type="evidence" value="ECO:0007669"/>
    <property type="project" value="UniProtKB-KW"/>
</dbReference>
<dbReference type="RefSeq" id="WP_092040375.1">
    <property type="nucleotide sequence ID" value="NZ_FOOK01000030.1"/>
</dbReference>
<protein>
    <submittedName>
        <fullName evidence="5">Scyllo-inositol 2-dehydrogenase (NAD+)</fullName>
    </submittedName>
</protein>
<dbReference type="PANTHER" id="PTHR42840">
    <property type="entry name" value="NAD(P)-BINDING ROSSMANN-FOLD SUPERFAMILY PROTEIN-RELATED"/>
    <property type="match status" value="1"/>
</dbReference>
<feature type="domain" description="Gfo/Idh/MocA-like oxidoreductase C-terminal" evidence="4">
    <location>
        <begin position="138"/>
        <end position="334"/>
    </location>
</feature>
<dbReference type="Pfam" id="PF02894">
    <property type="entry name" value="GFO_IDH_MocA_C"/>
    <property type="match status" value="1"/>
</dbReference>
<evidence type="ECO:0000313" key="6">
    <source>
        <dbReference type="Proteomes" id="UP000198661"/>
    </source>
</evidence>
<dbReference type="SUPFAM" id="SSF51735">
    <property type="entry name" value="NAD(P)-binding Rossmann-fold domains"/>
    <property type="match status" value="1"/>
</dbReference>
<sequence>MQLKKIRCAVLGLGRQGFRHAENLAYRIPGAELSAVVDTVEERARKIAEDWGIPRWHTEADPIFSDPGIDAVIIATPSDTHPPLVIEAARHNKAIFVEKPLATNLNEADRIIEVVEQTGVFCQVGFMRRFDPAYAHAKERIRRGDIGRPVYFKGVTRDPAAPPEKYVRSSGGIFMDMCIHDFDIARFLMGSEVESVTAHGTVLVNRFMKTIGDIDQALVYLTFASGAAGDVEGYRSAGYGYDIRAEVVGTEGTLVIGSRRHHDVVLLNAKGEARDIVPGFLERFREAYLLEMVDFIRRIQSGQPPAVTVQDGKAALMIAQAATRSFREQKTVKVSEIHGIKN</sequence>
<reference evidence="5 6" key="1">
    <citation type="submission" date="2016-10" db="EMBL/GenBank/DDBJ databases">
        <authorList>
            <person name="de Groot N.N."/>
        </authorList>
    </citation>
    <scope>NUCLEOTIDE SEQUENCE [LARGE SCALE GENOMIC DNA]</scope>
    <source>
        <strain evidence="5 6">DSM 44945</strain>
    </source>
</reference>
<gene>
    <name evidence="5" type="ORF">SAMN04488025_13040</name>
</gene>
<dbReference type="EMBL" id="FOOK01000030">
    <property type="protein sequence ID" value="SFG39197.1"/>
    <property type="molecule type" value="Genomic_DNA"/>
</dbReference>
<proteinExistence type="inferred from homology"/>
<dbReference type="OrthoDB" id="9815825at2"/>
<name>A0A1I2RKQ0_9BACL</name>
<dbReference type="InterPro" id="IPR036291">
    <property type="entry name" value="NAD(P)-bd_dom_sf"/>
</dbReference>
<dbReference type="InterPro" id="IPR004104">
    <property type="entry name" value="Gfo/Idh/MocA-like_OxRdtase_C"/>
</dbReference>
<dbReference type="AlphaFoldDB" id="A0A1I2RKQ0"/>
<evidence type="ECO:0000256" key="2">
    <source>
        <dbReference type="ARBA" id="ARBA00023002"/>
    </source>
</evidence>
<dbReference type="SUPFAM" id="SSF55347">
    <property type="entry name" value="Glyceraldehyde-3-phosphate dehydrogenase-like, C-terminal domain"/>
    <property type="match status" value="1"/>
</dbReference>
<keyword evidence="2" id="KW-0560">Oxidoreductase</keyword>
<dbReference type="PANTHER" id="PTHR42840:SF3">
    <property type="entry name" value="BINDING ROSSMANN FOLD OXIDOREDUCTASE, PUTATIVE (AFU_ORTHOLOGUE AFUA_2G10240)-RELATED"/>
    <property type="match status" value="1"/>
</dbReference>
<dbReference type="Pfam" id="PF01408">
    <property type="entry name" value="GFO_IDH_MocA"/>
    <property type="match status" value="1"/>
</dbReference>
<comment type="similarity">
    <text evidence="1">Belongs to the Gfo/Idh/MocA family.</text>
</comment>
<accession>A0A1I2RKQ0</accession>
<dbReference type="InterPro" id="IPR030827">
    <property type="entry name" value="Myo_inos_IolG"/>
</dbReference>